<feature type="region of interest" description="Disordered" evidence="11">
    <location>
        <begin position="1048"/>
        <end position="1143"/>
    </location>
</feature>
<evidence type="ECO:0000256" key="6">
    <source>
        <dbReference type="ARBA" id="ARBA00022741"/>
    </source>
</evidence>
<evidence type="ECO:0000256" key="9">
    <source>
        <dbReference type="ARBA" id="ARBA00047899"/>
    </source>
</evidence>
<evidence type="ECO:0000259" key="12">
    <source>
        <dbReference type="PROSITE" id="PS51424"/>
    </source>
</evidence>
<evidence type="ECO:0000313" key="13">
    <source>
        <dbReference type="EMBL" id="KAK2154300.1"/>
    </source>
</evidence>
<reference evidence="13" key="1">
    <citation type="journal article" date="2023" name="Mol. Biol. Evol.">
        <title>Third-Generation Sequencing Reveals the Adaptive Role of the Epigenome in Three Deep-Sea Polychaetes.</title>
        <authorList>
            <person name="Perez M."/>
            <person name="Aroh O."/>
            <person name="Sun Y."/>
            <person name="Lan Y."/>
            <person name="Juniper S.K."/>
            <person name="Young C.R."/>
            <person name="Angers B."/>
            <person name="Qian P.Y."/>
        </authorList>
    </citation>
    <scope>NUCLEOTIDE SEQUENCE</scope>
    <source>
        <strain evidence="13">P08H-3</strain>
    </source>
</reference>
<keyword evidence="7" id="KW-0418">Kinase</keyword>
<dbReference type="SUPFAM" id="SSF52058">
    <property type="entry name" value="L domain-like"/>
    <property type="match status" value="1"/>
</dbReference>
<dbReference type="Gene3D" id="1.10.10.10">
    <property type="entry name" value="Winged helix-like DNA-binding domain superfamily/Winged helix DNA-binding domain"/>
    <property type="match status" value="1"/>
</dbReference>
<dbReference type="SMART" id="SM00369">
    <property type="entry name" value="LRR_TYP"/>
    <property type="match status" value="6"/>
</dbReference>
<dbReference type="PANTHER" id="PTHR24366:SF96">
    <property type="entry name" value="LEUCINE RICH REPEAT CONTAINING 53"/>
    <property type="match status" value="1"/>
</dbReference>
<name>A0AAD9N2H6_9ANNE</name>
<dbReference type="Pfam" id="PF08477">
    <property type="entry name" value="Roc"/>
    <property type="match status" value="1"/>
</dbReference>
<dbReference type="SUPFAM" id="SSF52540">
    <property type="entry name" value="P-loop containing nucleoside triphosphate hydrolases"/>
    <property type="match status" value="1"/>
</dbReference>
<accession>A0AAD9N2H6</accession>
<dbReference type="GO" id="GO:0009966">
    <property type="term" value="P:regulation of signal transduction"/>
    <property type="evidence" value="ECO:0007669"/>
    <property type="project" value="UniProtKB-ARBA"/>
</dbReference>
<evidence type="ECO:0000256" key="1">
    <source>
        <dbReference type="ARBA" id="ARBA00012513"/>
    </source>
</evidence>
<dbReference type="PROSITE" id="PS51424">
    <property type="entry name" value="ROC"/>
    <property type="match status" value="1"/>
</dbReference>
<dbReference type="Pfam" id="PF16095">
    <property type="entry name" value="COR-A"/>
    <property type="match status" value="1"/>
</dbReference>
<gene>
    <name evidence="13" type="ORF">LSH36_271g02017</name>
</gene>
<feature type="compositionally biased region" description="Basic and acidic residues" evidence="11">
    <location>
        <begin position="1092"/>
        <end position="1105"/>
    </location>
</feature>
<dbReference type="AlphaFoldDB" id="A0AAD9N2H6"/>
<dbReference type="SMART" id="SM00364">
    <property type="entry name" value="LRR_BAC"/>
    <property type="match status" value="7"/>
</dbReference>
<sequence>MATAMQRRAAHSSKSRGTYQPTEMPSIDQRTNIRVPTYTFGSNLRPIAHLGYEGARHLIPERLPSSTRGRTVGFRVIDLNHSIVDSIRSVASSLRRLDLSDLRLDFVDPEMIDGLLRLERIVLDHNRIDENGFPDNIARLDHLVELSAHDNCLTQLPTIIRKLRSLQRLKLSENRLKSLEGIDKLKRLQILVLDENRLQVLSKEFFSHLKRLEYLHCSRNALTAVPSDVRNLRLLKDLNVSHNRLTSLPAEVFVLPNIEVINASDNQIDRLPTITVKGSLKRKLTTIDLSNNLLIRFPAHLMFMTGRLDLCSNRIRTIPLGLIDKLDQVPELQLMLDENPMSLPPQDVCASGLRSIVQYFMEIKTVMRIHQGVRVLVLGPTGQGKTSLIQTMTDQQARTTDGERTLGVDLYEHNISLEKSDDPLTKRLHLSLWDFSGETRYLFQHQYFLQPNSLVLLVFNMAEYSAAKFRSCFGIWIDWMLFRMNRIVAVPVGTHADRLKPAKAKQIGDDVMKQIRKYVADIRSSIEREIKRIDSKAYISAALSEQLEMYRNLLRMEVLTAESVVTVSSKENSGIEQLEEAILKMVDNKDAFPNVLREIPSLWGEVVNFIDDKGYAMQVPMMRWDEYVALVTGKFGMRHLIQAITEFMHDTGKIIWYSDHPTLRDYVFLRPSWLVDVFKAIFRHDIDQLDYSLEESFRQHNISQPKFEKMINEVVDEATFDRELIKCLWSSVIQSDFNRPVLELLAVLLEHFEIGYATVIRPSRNTSAISSVSKGNITTERSGQDCLDFLPNAQSPASRKGSITPRVGEKYEPGSATSRSKQGEKSSAEIRTNPPRISKILIPWLLNTEQPAKFREEYQSFSGHASAASVFRFPKYIPPGMFEKFTIRALKDEHDLTKLYHWKNGLYARHIQNGVRLYLQRIEHDDGSTCISVECRHESRLTDEDTEKQVEQIWQVLLPFLKDCEDVIAKCTGARMERYMECPYCRGLSFLGEWLTPKELQAVDVKMCDNCNRDVSTSFLVQPKEKKRVEEFLLKRLLEEAEKRRLAFDEATTNNDPFSPVCENGDNNSDDIHPNVMTPMTSDSRNKANQKGVEKQRGTNGDRARSGTTSKGTVRINVPGAEKSPGSRLRTHSNRTTDSSIQEEHILVTLTEQTNE</sequence>
<evidence type="ECO:0000256" key="8">
    <source>
        <dbReference type="ARBA" id="ARBA00022840"/>
    </source>
</evidence>
<organism evidence="13 14">
    <name type="scientific">Paralvinella palmiformis</name>
    <dbReference type="NCBI Taxonomy" id="53620"/>
    <lineage>
        <taxon>Eukaryota</taxon>
        <taxon>Metazoa</taxon>
        <taxon>Spiralia</taxon>
        <taxon>Lophotrochozoa</taxon>
        <taxon>Annelida</taxon>
        <taxon>Polychaeta</taxon>
        <taxon>Sedentaria</taxon>
        <taxon>Canalipalpata</taxon>
        <taxon>Terebellida</taxon>
        <taxon>Terebelliformia</taxon>
        <taxon>Alvinellidae</taxon>
        <taxon>Paralvinella</taxon>
    </lineage>
</organism>
<evidence type="ECO:0000256" key="3">
    <source>
        <dbReference type="ARBA" id="ARBA00022614"/>
    </source>
</evidence>
<feature type="region of interest" description="Disordered" evidence="11">
    <location>
        <begin position="1"/>
        <end position="31"/>
    </location>
</feature>
<feature type="compositionally biased region" description="Polar residues" evidence="11">
    <location>
        <begin position="1078"/>
        <end position="1089"/>
    </location>
</feature>
<keyword evidence="8" id="KW-0067">ATP-binding</keyword>
<dbReference type="Proteomes" id="UP001208570">
    <property type="component" value="Unassembled WGS sequence"/>
</dbReference>
<dbReference type="Gene3D" id="3.30.70.1390">
    <property type="entry name" value="ROC domain from the Parkinson's disease-associated leucine-rich repeat kinase 2"/>
    <property type="match status" value="1"/>
</dbReference>
<dbReference type="InterPro" id="IPR027417">
    <property type="entry name" value="P-loop_NTPase"/>
</dbReference>
<dbReference type="GO" id="GO:0004674">
    <property type="term" value="F:protein serine/threonine kinase activity"/>
    <property type="evidence" value="ECO:0007669"/>
    <property type="project" value="UniProtKB-KW"/>
</dbReference>
<evidence type="ECO:0000256" key="5">
    <source>
        <dbReference type="ARBA" id="ARBA00022737"/>
    </source>
</evidence>
<keyword evidence="14" id="KW-1185">Reference proteome</keyword>
<proteinExistence type="predicted"/>
<dbReference type="EC" id="2.7.11.1" evidence="1"/>
<comment type="catalytic activity">
    <reaction evidence="9">
        <text>L-threonyl-[protein] + ATP = O-phospho-L-threonyl-[protein] + ADP + H(+)</text>
        <dbReference type="Rhea" id="RHEA:46608"/>
        <dbReference type="Rhea" id="RHEA-COMP:11060"/>
        <dbReference type="Rhea" id="RHEA-COMP:11605"/>
        <dbReference type="ChEBI" id="CHEBI:15378"/>
        <dbReference type="ChEBI" id="CHEBI:30013"/>
        <dbReference type="ChEBI" id="CHEBI:30616"/>
        <dbReference type="ChEBI" id="CHEBI:61977"/>
        <dbReference type="ChEBI" id="CHEBI:456216"/>
        <dbReference type="EC" id="2.7.11.1"/>
    </reaction>
</comment>
<protein>
    <recommendedName>
        <fullName evidence="1">non-specific serine/threonine protein kinase</fullName>
        <ecNumber evidence="1">2.7.11.1</ecNumber>
    </recommendedName>
</protein>
<dbReference type="InterPro" id="IPR036388">
    <property type="entry name" value="WH-like_DNA-bd_sf"/>
</dbReference>
<comment type="caution">
    <text evidence="13">The sequence shown here is derived from an EMBL/GenBank/DDBJ whole genome shotgun (WGS) entry which is preliminary data.</text>
</comment>
<evidence type="ECO:0000256" key="10">
    <source>
        <dbReference type="ARBA" id="ARBA00048679"/>
    </source>
</evidence>
<feature type="domain" description="Roc" evidence="12">
    <location>
        <begin position="366"/>
        <end position="589"/>
    </location>
</feature>
<dbReference type="InterPro" id="IPR003591">
    <property type="entry name" value="Leu-rich_rpt_typical-subtyp"/>
</dbReference>
<dbReference type="Gene3D" id="3.80.10.10">
    <property type="entry name" value="Ribonuclease Inhibitor"/>
    <property type="match status" value="1"/>
</dbReference>
<dbReference type="InterPro" id="IPR032675">
    <property type="entry name" value="LRR_dom_sf"/>
</dbReference>
<dbReference type="InterPro" id="IPR001611">
    <property type="entry name" value="Leu-rich_rpt"/>
</dbReference>
<feature type="region of interest" description="Disordered" evidence="11">
    <location>
        <begin position="788"/>
        <end position="832"/>
    </location>
</feature>
<keyword evidence="5" id="KW-0677">Repeat</keyword>
<dbReference type="PANTHER" id="PTHR24366">
    <property type="entry name" value="IG(IMMUNOGLOBULIN) AND LRR(LEUCINE RICH REPEAT) DOMAINS"/>
    <property type="match status" value="1"/>
</dbReference>
<evidence type="ECO:0000256" key="4">
    <source>
        <dbReference type="ARBA" id="ARBA00022679"/>
    </source>
</evidence>
<keyword evidence="3" id="KW-0433">Leucine-rich repeat</keyword>
<evidence type="ECO:0000256" key="7">
    <source>
        <dbReference type="ARBA" id="ARBA00022777"/>
    </source>
</evidence>
<dbReference type="Pfam" id="PF13855">
    <property type="entry name" value="LRR_8"/>
    <property type="match status" value="1"/>
</dbReference>
<feature type="compositionally biased region" description="Polar residues" evidence="11">
    <location>
        <begin position="15"/>
        <end position="31"/>
    </location>
</feature>
<dbReference type="InterPro" id="IPR020859">
    <property type="entry name" value="ROC"/>
</dbReference>
<evidence type="ECO:0000313" key="14">
    <source>
        <dbReference type="Proteomes" id="UP001208570"/>
    </source>
</evidence>
<dbReference type="GO" id="GO:0005524">
    <property type="term" value="F:ATP binding"/>
    <property type="evidence" value="ECO:0007669"/>
    <property type="project" value="UniProtKB-KW"/>
</dbReference>
<keyword evidence="4" id="KW-0808">Transferase</keyword>
<keyword evidence="2" id="KW-0723">Serine/threonine-protein kinase</keyword>
<comment type="catalytic activity">
    <reaction evidence="10">
        <text>L-seryl-[protein] + ATP = O-phospho-L-seryl-[protein] + ADP + H(+)</text>
        <dbReference type="Rhea" id="RHEA:17989"/>
        <dbReference type="Rhea" id="RHEA-COMP:9863"/>
        <dbReference type="Rhea" id="RHEA-COMP:11604"/>
        <dbReference type="ChEBI" id="CHEBI:15378"/>
        <dbReference type="ChEBI" id="CHEBI:29999"/>
        <dbReference type="ChEBI" id="CHEBI:30616"/>
        <dbReference type="ChEBI" id="CHEBI:83421"/>
        <dbReference type="ChEBI" id="CHEBI:456216"/>
        <dbReference type="EC" id="2.7.11.1"/>
    </reaction>
</comment>
<dbReference type="InterPro" id="IPR032171">
    <property type="entry name" value="COR-A"/>
</dbReference>
<dbReference type="PROSITE" id="PS51450">
    <property type="entry name" value="LRR"/>
    <property type="match status" value="2"/>
</dbReference>
<dbReference type="EMBL" id="JAODUP010000271">
    <property type="protein sequence ID" value="KAK2154300.1"/>
    <property type="molecule type" value="Genomic_DNA"/>
</dbReference>
<evidence type="ECO:0000256" key="11">
    <source>
        <dbReference type="SAM" id="MobiDB-lite"/>
    </source>
</evidence>
<keyword evidence="6" id="KW-0547">Nucleotide-binding</keyword>
<evidence type="ECO:0000256" key="2">
    <source>
        <dbReference type="ARBA" id="ARBA00022527"/>
    </source>
</evidence>